<dbReference type="AlphaFoldDB" id="A0A975GQF8"/>
<organism evidence="1 2">
    <name type="scientific">Desulfonema magnum</name>
    <dbReference type="NCBI Taxonomy" id="45655"/>
    <lineage>
        <taxon>Bacteria</taxon>
        <taxon>Pseudomonadati</taxon>
        <taxon>Thermodesulfobacteriota</taxon>
        <taxon>Desulfobacteria</taxon>
        <taxon>Desulfobacterales</taxon>
        <taxon>Desulfococcaceae</taxon>
        <taxon>Desulfonema</taxon>
    </lineage>
</organism>
<reference evidence="1" key="1">
    <citation type="journal article" date="2021" name="Microb. Physiol.">
        <title>Proteogenomic Insights into the Physiology of Marine, Sulfate-Reducing, Filamentous Desulfonema limicola and Desulfonema magnum.</title>
        <authorList>
            <person name="Schnaars V."/>
            <person name="Wohlbrand L."/>
            <person name="Scheve S."/>
            <person name="Hinrichs C."/>
            <person name="Reinhardt R."/>
            <person name="Rabus R."/>
        </authorList>
    </citation>
    <scope>NUCLEOTIDE SEQUENCE</scope>
    <source>
        <strain evidence="1">4be13</strain>
    </source>
</reference>
<dbReference type="Proteomes" id="UP000663722">
    <property type="component" value="Chromosome"/>
</dbReference>
<evidence type="ECO:0000313" key="2">
    <source>
        <dbReference type="Proteomes" id="UP000663722"/>
    </source>
</evidence>
<protein>
    <submittedName>
        <fullName evidence="1">Uncharacterized protein</fullName>
    </submittedName>
</protein>
<evidence type="ECO:0000313" key="1">
    <source>
        <dbReference type="EMBL" id="QTA89996.1"/>
    </source>
</evidence>
<gene>
    <name evidence="1" type="ORF">dnm_060560</name>
</gene>
<keyword evidence="2" id="KW-1185">Reference proteome</keyword>
<dbReference type="EMBL" id="CP061800">
    <property type="protein sequence ID" value="QTA89996.1"/>
    <property type="molecule type" value="Genomic_DNA"/>
</dbReference>
<dbReference type="KEGG" id="dmm:dnm_060560"/>
<accession>A0A975GQF8</accession>
<proteinExistence type="predicted"/>
<sequence length="43" mass="5320">MCPRDLSLFFRMMPEIIWNFREVIKLFDLLRIRKVSEYLSLSI</sequence>
<name>A0A975GQF8_9BACT</name>